<dbReference type="Gene3D" id="2.30.42.10">
    <property type="match status" value="1"/>
</dbReference>
<dbReference type="GO" id="GO:0006508">
    <property type="term" value="P:proteolysis"/>
    <property type="evidence" value="ECO:0007669"/>
    <property type="project" value="UniProtKB-KW"/>
</dbReference>
<keyword evidence="4 5" id="KW-0720">Serine protease</keyword>
<dbReference type="InterPro" id="IPR029045">
    <property type="entry name" value="ClpP/crotonase-like_dom_sf"/>
</dbReference>
<dbReference type="CDD" id="cd06782">
    <property type="entry name" value="cpPDZ_CPP-like"/>
    <property type="match status" value="1"/>
</dbReference>
<keyword evidence="8" id="KW-1185">Reference proteome</keyword>
<dbReference type="SUPFAM" id="SSF50156">
    <property type="entry name" value="PDZ domain-like"/>
    <property type="match status" value="1"/>
</dbReference>
<evidence type="ECO:0000256" key="1">
    <source>
        <dbReference type="ARBA" id="ARBA00009179"/>
    </source>
</evidence>
<proteinExistence type="inferred from homology"/>
<dbReference type="HOGENOM" id="CLU_017295_0_0_3"/>
<dbReference type="InterPro" id="IPR054625">
    <property type="entry name" value="Cterm_S41_CtpB"/>
</dbReference>
<dbReference type="CDD" id="cd07560">
    <property type="entry name" value="Peptidase_S41_CPP"/>
    <property type="match status" value="1"/>
</dbReference>
<keyword evidence="2 5" id="KW-0645">Protease</keyword>
<dbReference type="SMART" id="SM00228">
    <property type="entry name" value="PDZ"/>
    <property type="match status" value="1"/>
</dbReference>
<dbReference type="PROSITE" id="PS50106">
    <property type="entry name" value="PDZ"/>
    <property type="match status" value="1"/>
</dbReference>
<dbReference type="Pfam" id="PF03572">
    <property type="entry name" value="Peptidase_S41"/>
    <property type="match status" value="1"/>
</dbReference>
<dbReference type="EMBL" id="CP001287">
    <property type="protein sequence ID" value="ACK65641.1"/>
    <property type="molecule type" value="Genomic_DNA"/>
</dbReference>
<dbReference type="RefSeq" id="WP_012594914.1">
    <property type="nucleotide sequence ID" value="NC_011726.1"/>
</dbReference>
<dbReference type="AlphaFoldDB" id="B7JVV2"/>
<dbReference type="MEROPS" id="S41.009"/>
<dbReference type="NCBIfam" id="TIGR00225">
    <property type="entry name" value="prc"/>
    <property type="match status" value="1"/>
</dbReference>
<dbReference type="PANTHER" id="PTHR32060">
    <property type="entry name" value="TAIL-SPECIFIC PROTEASE"/>
    <property type="match status" value="1"/>
</dbReference>
<gene>
    <name evidence="7" type="ordered locus">PCC8801_1589</name>
</gene>
<name>B7JVV2_RIPO1</name>
<accession>B7JVV2</accession>
<dbReference type="KEGG" id="cyp:PCC8801_1589"/>
<dbReference type="GO" id="GO:0007165">
    <property type="term" value="P:signal transduction"/>
    <property type="evidence" value="ECO:0007669"/>
    <property type="project" value="TreeGrafter"/>
</dbReference>
<feature type="domain" description="PDZ" evidence="6">
    <location>
        <begin position="112"/>
        <end position="182"/>
    </location>
</feature>
<dbReference type="InterPro" id="IPR041489">
    <property type="entry name" value="PDZ_6"/>
</dbReference>
<dbReference type="InterPro" id="IPR004447">
    <property type="entry name" value="Peptidase_S41A"/>
</dbReference>
<dbReference type="OrthoDB" id="9812068at2"/>
<dbReference type="SMART" id="SM00245">
    <property type="entry name" value="TSPc"/>
    <property type="match status" value="1"/>
</dbReference>
<evidence type="ECO:0000313" key="7">
    <source>
        <dbReference type="EMBL" id="ACK65641.1"/>
    </source>
</evidence>
<dbReference type="EC" id="3.4.21.102" evidence="7"/>
<comment type="similarity">
    <text evidence="1 5">Belongs to the peptidase S41A family.</text>
</comment>
<reference evidence="8" key="1">
    <citation type="journal article" date="2011" name="MBio">
        <title>Novel metabolic attributes of the genus Cyanothece, comprising a group of unicellular nitrogen-fixing Cyanobacteria.</title>
        <authorList>
            <person name="Bandyopadhyay A."/>
            <person name="Elvitigala T."/>
            <person name="Welsh E."/>
            <person name="Stockel J."/>
            <person name="Liberton M."/>
            <person name="Min H."/>
            <person name="Sherman L.A."/>
            <person name="Pakrasi H.B."/>
        </authorList>
    </citation>
    <scope>NUCLEOTIDE SEQUENCE [LARGE SCALE GENOMIC DNA]</scope>
    <source>
        <strain evidence="8">PCC 8801</strain>
    </source>
</reference>
<dbReference type="GO" id="GO:0030288">
    <property type="term" value="C:outer membrane-bounded periplasmic space"/>
    <property type="evidence" value="ECO:0007669"/>
    <property type="project" value="TreeGrafter"/>
</dbReference>
<evidence type="ECO:0000256" key="3">
    <source>
        <dbReference type="ARBA" id="ARBA00022801"/>
    </source>
</evidence>
<evidence type="ECO:0000256" key="5">
    <source>
        <dbReference type="RuleBase" id="RU004404"/>
    </source>
</evidence>
<dbReference type="SUPFAM" id="SSF52096">
    <property type="entry name" value="ClpP/crotonase"/>
    <property type="match status" value="1"/>
</dbReference>
<dbReference type="NCBIfam" id="NF045589">
    <property type="entry name" value="Cterm_S41_CtpB"/>
    <property type="match status" value="1"/>
</dbReference>
<dbReference type="eggNOG" id="COG0793">
    <property type="taxonomic scope" value="Bacteria"/>
</dbReference>
<evidence type="ECO:0000256" key="2">
    <source>
        <dbReference type="ARBA" id="ARBA00022670"/>
    </source>
</evidence>
<evidence type="ECO:0000259" key="6">
    <source>
        <dbReference type="PROSITE" id="PS50106"/>
    </source>
</evidence>
<dbReference type="Proteomes" id="UP000008204">
    <property type="component" value="Chromosome"/>
</dbReference>
<dbReference type="InterPro" id="IPR001478">
    <property type="entry name" value="PDZ"/>
</dbReference>
<dbReference type="Gene3D" id="3.30.750.44">
    <property type="match status" value="1"/>
</dbReference>
<dbReference type="Pfam" id="PF17820">
    <property type="entry name" value="PDZ_6"/>
    <property type="match status" value="1"/>
</dbReference>
<evidence type="ECO:0000256" key="4">
    <source>
        <dbReference type="ARBA" id="ARBA00022825"/>
    </source>
</evidence>
<keyword evidence="3 5" id="KW-0378">Hydrolase</keyword>
<dbReference type="PANTHER" id="PTHR32060:SF30">
    <property type="entry name" value="CARBOXY-TERMINAL PROCESSING PROTEASE CTPA"/>
    <property type="match status" value="1"/>
</dbReference>
<dbReference type="GO" id="GO:0004252">
    <property type="term" value="F:serine-type endopeptidase activity"/>
    <property type="evidence" value="ECO:0007669"/>
    <property type="project" value="UniProtKB-EC"/>
</dbReference>
<sequence length="458" mass="50282">MNHPIKSVWLNQLLIGGGAIAAITLNSLMTPALSSPEPEVLEDNPKAIIDEMWQIVNNEFVDRKFNRVDWLEKRQELLGQEYSSNKQAYKAINKALKDLGDPYTRFLAPDDFATLTSQTSGELSGIGVRLILDKRTSQLFVVDTVKNSPAASAGIKRGDRVIRINDKPTALMTLEQAKQELEGEIGTQVSLQLSRKDKGVFQVDVTRAEIEIASVTYTLKEEDKVRIGYIKLDEFSSHAAEQMTQAINDLGKKQVSGYVLDLRGNPGGLLFASVDIARLWLKKGEIVMTVDRRGGDRHFSANGTALTDLPLVILVDQGSASASEILAGALKENKRATVVGTTTYGKGTVQSVHSLSDGSGLAVTIARYYPPSGTDINHKGINPDIYLDLSMEQQLQLKNDPELLGTNADPQYKRAVGVLKSNAASISLPATPKPVGLRWENLREAVMDENPQWERMNQ</sequence>
<organism evidence="7 8">
    <name type="scientific">Rippkaea orientalis (strain PCC 8801 / RF-1)</name>
    <name type="common">Cyanothece sp. (strain PCC 8801)</name>
    <dbReference type="NCBI Taxonomy" id="41431"/>
    <lineage>
        <taxon>Bacteria</taxon>
        <taxon>Bacillati</taxon>
        <taxon>Cyanobacteriota</taxon>
        <taxon>Cyanophyceae</taxon>
        <taxon>Oscillatoriophycideae</taxon>
        <taxon>Chroococcales</taxon>
        <taxon>Aphanothecaceae</taxon>
        <taxon>Rippkaea</taxon>
        <taxon>Rippkaea orientalis</taxon>
    </lineage>
</organism>
<dbReference type="InterPro" id="IPR005151">
    <property type="entry name" value="Tail-specific_protease"/>
</dbReference>
<dbReference type="Gene3D" id="3.90.226.10">
    <property type="entry name" value="2-enoyl-CoA Hydratase, Chain A, domain 1"/>
    <property type="match status" value="1"/>
</dbReference>
<evidence type="ECO:0000313" key="8">
    <source>
        <dbReference type="Proteomes" id="UP000008204"/>
    </source>
</evidence>
<dbReference type="InterPro" id="IPR036034">
    <property type="entry name" value="PDZ_sf"/>
</dbReference>
<dbReference type="STRING" id="41431.PCC8801_1589"/>
<protein>
    <submittedName>
        <fullName evidence="7">Carboxyl-terminal protease</fullName>
        <ecNumber evidence="7">3.4.21.102</ecNumber>
    </submittedName>
</protein>